<evidence type="ECO:0000256" key="3">
    <source>
        <dbReference type="ARBA" id="ARBA00023136"/>
    </source>
</evidence>
<keyword evidence="3 4" id="KW-0472">Membrane</keyword>
<keyword evidence="7" id="KW-1185">Reference proteome</keyword>
<evidence type="ECO:0000256" key="2">
    <source>
        <dbReference type="ARBA" id="ARBA00022989"/>
    </source>
</evidence>
<dbReference type="Proteomes" id="UP001172101">
    <property type="component" value="Unassembled WGS sequence"/>
</dbReference>
<dbReference type="GO" id="GO:0005375">
    <property type="term" value="F:copper ion transmembrane transporter activity"/>
    <property type="evidence" value="ECO:0007669"/>
    <property type="project" value="UniProtKB-UniRule"/>
</dbReference>
<feature type="region of interest" description="Disordered" evidence="5">
    <location>
        <begin position="78"/>
        <end position="97"/>
    </location>
</feature>
<sequence>MTNPPGPSQMLWNWTTIGACFLTSQWHVRSEGGFAASCLGAMALAMTLEALRRGVREYDAYIARDLTRRGAVLEAASAKGEAPGGGGNHQQARQGQQQQQRVTLRVTAVQQLIRAALHVVTFAVAYMVMLLAMYFNGYMILCIFIGNGLGKFLCDWMSQTVVLGG</sequence>
<dbReference type="Pfam" id="PF04145">
    <property type="entry name" value="Ctr"/>
    <property type="match status" value="1"/>
</dbReference>
<proteinExistence type="inferred from homology"/>
<keyword evidence="4" id="KW-0186">Copper</keyword>
<dbReference type="AlphaFoldDB" id="A0AA39ZT14"/>
<evidence type="ECO:0000256" key="5">
    <source>
        <dbReference type="SAM" id="MobiDB-lite"/>
    </source>
</evidence>
<dbReference type="PANTHER" id="PTHR12483:SF79">
    <property type="entry name" value="COPPER TRANSPORT PROTEIN"/>
    <property type="match status" value="1"/>
</dbReference>
<dbReference type="EMBL" id="JAUIRO010000008">
    <property type="protein sequence ID" value="KAK0703078.1"/>
    <property type="molecule type" value="Genomic_DNA"/>
</dbReference>
<feature type="transmembrane region" description="Helical" evidence="4">
    <location>
        <begin position="115"/>
        <end position="135"/>
    </location>
</feature>
<comment type="caution">
    <text evidence="6">The sequence shown here is derived from an EMBL/GenBank/DDBJ whole genome shotgun (WGS) entry which is preliminary data.</text>
</comment>
<name>A0AA39ZT14_9PEZI</name>
<organism evidence="6 7">
    <name type="scientific">Lasiosphaeria miniovina</name>
    <dbReference type="NCBI Taxonomy" id="1954250"/>
    <lineage>
        <taxon>Eukaryota</taxon>
        <taxon>Fungi</taxon>
        <taxon>Dikarya</taxon>
        <taxon>Ascomycota</taxon>
        <taxon>Pezizomycotina</taxon>
        <taxon>Sordariomycetes</taxon>
        <taxon>Sordariomycetidae</taxon>
        <taxon>Sordariales</taxon>
        <taxon>Lasiosphaeriaceae</taxon>
        <taxon>Lasiosphaeria</taxon>
    </lineage>
</organism>
<evidence type="ECO:0000313" key="7">
    <source>
        <dbReference type="Proteomes" id="UP001172101"/>
    </source>
</evidence>
<gene>
    <name evidence="6" type="ORF">B0T26DRAFT_838875</name>
</gene>
<dbReference type="GO" id="GO:0016020">
    <property type="term" value="C:membrane"/>
    <property type="evidence" value="ECO:0007669"/>
    <property type="project" value="UniProtKB-SubCell"/>
</dbReference>
<keyword evidence="4" id="KW-0406">Ion transport</keyword>
<feature type="non-terminal residue" evidence="6">
    <location>
        <position position="165"/>
    </location>
</feature>
<dbReference type="RefSeq" id="XP_060289937.1">
    <property type="nucleotide sequence ID" value="XM_060447535.1"/>
</dbReference>
<reference evidence="6" key="1">
    <citation type="submission" date="2023-06" db="EMBL/GenBank/DDBJ databases">
        <title>Genome-scale phylogeny and comparative genomics of the fungal order Sordariales.</title>
        <authorList>
            <consortium name="Lawrence Berkeley National Laboratory"/>
            <person name="Hensen N."/>
            <person name="Bonometti L."/>
            <person name="Westerberg I."/>
            <person name="Brannstrom I.O."/>
            <person name="Guillou S."/>
            <person name="Cros-Aarteil S."/>
            <person name="Calhoun S."/>
            <person name="Haridas S."/>
            <person name="Kuo A."/>
            <person name="Mondo S."/>
            <person name="Pangilinan J."/>
            <person name="Riley R."/>
            <person name="LaButti K."/>
            <person name="Andreopoulos B."/>
            <person name="Lipzen A."/>
            <person name="Chen C."/>
            <person name="Yanf M."/>
            <person name="Daum C."/>
            <person name="Ng V."/>
            <person name="Clum A."/>
            <person name="Steindorff A."/>
            <person name="Ohm R."/>
            <person name="Martin F."/>
            <person name="Silar P."/>
            <person name="Natvig D."/>
            <person name="Lalanne C."/>
            <person name="Gautier V."/>
            <person name="Ament-velasquez S.L."/>
            <person name="Kruys A."/>
            <person name="Hutchinson M.I."/>
            <person name="Powell A.J."/>
            <person name="Barry K."/>
            <person name="Miller A.N."/>
            <person name="Grigoriev I.V."/>
            <person name="Debuchy R."/>
            <person name="Gladieux P."/>
            <person name="Thoren M.H."/>
            <person name="Johannesson H."/>
        </authorList>
    </citation>
    <scope>NUCLEOTIDE SEQUENCE</scope>
    <source>
        <strain evidence="6">SMH2392-1A</strain>
    </source>
</reference>
<protein>
    <recommendedName>
        <fullName evidence="4">Copper transport protein</fullName>
    </recommendedName>
</protein>
<dbReference type="InterPro" id="IPR007274">
    <property type="entry name" value="Cop_transporter"/>
</dbReference>
<keyword evidence="1 4" id="KW-0812">Transmembrane</keyword>
<keyword evidence="4" id="KW-0187">Copper transport</keyword>
<keyword evidence="2 4" id="KW-1133">Transmembrane helix</keyword>
<comment type="similarity">
    <text evidence="4">Belongs to the copper transporter (Ctr) (TC 1.A.56) family. SLC31A subfamily.</text>
</comment>
<accession>A0AA39ZT14</accession>
<evidence type="ECO:0000256" key="4">
    <source>
        <dbReference type="RuleBase" id="RU367022"/>
    </source>
</evidence>
<comment type="subcellular location">
    <subcellularLocation>
        <location evidence="4">Membrane</location>
        <topology evidence="4">Multi-pass membrane protein</topology>
    </subcellularLocation>
</comment>
<dbReference type="GeneID" id="85330805"/>
<keyword evidence="4" id="KW-0813">Transport</keyword>
<dbReference type="PANTHER" id="PTHR12483">
    <property type="entry name" value="SOLUTE CARRIER FAMILY 31 COPPER TRANSPORTERS"/>
    <property type="match status" value="1"/>
</dbReference>
<evidence type="ECO:0000256" key="1">
    <source>
        <dbReference type="ARBA" id="ARBA00022692"/>
    </source>
</evidence>
<evidence type="ECO:0000313" key="6">
    <source>
        <dbReference type="EMBL" id="KAK0703078.1"/>
    </source>
</evidence>